<evidence type="ECO:0000313" key="11">
    <source>
        <dbReference type="Proteomes" id="UP001142489"/>
    </source>
</evidence>
<protein>
    <recommendedName>
        <fullName evidence="9">T-box domain-containing protein</fullName>
    </recommendedName>
</protein>
<dbReference type="PANTHER" id="PTHR11267:SF200">
    <property type="entry name" value="MGA, MAX DIMERIZATION PROTEIN"/>
    <property type="match status" value="1"/>
</dbReference>
<dbReference type="Pfam" id="PF00907">
    <property type="entry name" value="T-box"/>
    <property type="match status" value="1"/>
</dbReference>
<keyword evidence="3" id="KW-0805">Transcription regulation</keyword>
<dbReference type="AlphaFoldDB" id="A0A9Q0XD74"/>
<dbReference type="Gene3D" id="2.60.40.820">
    <property type="entry name" value="Transcription factor, T-box"/>
    <property type="match status" value="1"/>
</dbReference>
<keyword evidence="2" id="KW-0217">Developmental protein</keyword>
<organism evidence="10 11">
    <name type="scientific">Phrynocephalus forsythii</name>
    <dbReference type="NCBI Taxonomy" id="171643"/>
    <lineage>
        <taxon>Eukaryota</taxon>
        <taxon>Metazoa</taxon>
        <taxon>Chordata</taxon>
        <taxon>Craniata</taxon>
        <taxon>Vertebrata</taxon>
        <taxon>Euteleostomi</taxon>
        <taxon>Lepidosauria</taxon>
        <taxon>Squamata</taxon>
        <taxon>Bifurcata</taxon>
        <taxon>Unidentata</taxon>
        <taxon>Episquamata</taxon>
        <taxon>Toxicofera</taxon>
        <taxon>Iguania</taxon>
        <taxon>Acrodonta</taxon>
        <taxon>Agamidae</taxon>
        <taxon>Agaminae</taxon>
        <taxon>Phrynocephalus</taxon>
    </lineage>
</organism>
<dbReference type="InterPro" id="IPR018186">
    <property type="entry name" value="TF_T-box_CS"/>
</dbReference>
<evidence type="ECO:0000256" key="7">
    <source>
        <dbReference type="PROSITE-ProRule" id="PRU00201"/>
    </source>
</evidence>
<comment type="caution">
    <text evidence="10">The sequence shown here is derived from an EMBL/GenBank/DDBJ whole genome shotgun (WGS) entry which is preliminary data.</text>
</comment>
<dbReference type="InterPro" id="IPR036960">
    <property type="entry name" value="T-box_sf"/>
</dbReference>
<keyword evidence="11" id="KW-1185">Reference proteome</keyword>
<dbReference type="SMART" id="SM00425">
    <property type="entry name" value="TBOX"/>
    <property type="match status" value="1"/>
</dbReference>
<dbReference type="GO" id="GO:0045893">
    <property type="term" value="P:positive regulation of DNA-templated transcription"/>
    <property type="evidence" value="ECO:0007669"/>
    <property type="project" value="InterPro"/>
</dbReference>
<evidence type="ECO:0000256" key="6">
    <source>
        <dbReference type="ARBA" id="ARBA00023242"/>
    </source>
</evidence>
<proteinExistence type="predicted"/>
<feature type="region of interest" description="Disordered" evidence="8">
    <location>
        <begin position="226"/>
        <end position="252"/>
    </location>
</feature>
<evidence type="ECO:0000259" key="9">
    <source>
        <dbReference type="PROSITE" id="PS50252"/>
    </source>
</evidence>
<name>A0A9Q0XD74_9SAUR</name>
<keyword evidence="6 7" id="KW-0539">Nucleus</keyword>
<evidence type="ECO:0000256" key="8">
    <source>
        <dbReference type="SAM" id="MobiDB-lite"/>
    </source>
</evidence>
<dbReference type="GO" id="GO:0000978">
    <property type="term" value="F:RNA polymerase II cis-regulatory region sequence-specific DNA binding"/>
    <property type="evidence" value="ECO:0007669"/>
    <property type="project" value="InterPro"/>
</dbReference>
<dbReference type="GO" id="GO:0000981">
    <property type="term" value="F:DNA-binding transcription factor activity, RNA polymerase II-specific"/>
    <property type="evidence" value="ECO:0007669"/>
    <property type="project" value="TreeGrafter"/>
</dbReference>
<evidence type="ECO:0000256" key="3">
    <source>
        <dbReference type="ARBA" id="ARBA00023015"/>
    </source>
</evidence>
<feature type="region of interest" description="Disordered" evidence="8">
    <location>
        <begin position="24"/>
        <end position="51"/>
    </location>
</feature>
<gene>
    <name evidence="10" type="ORF">JRQ81_007827</name>
</gene>
<dbReference type="FunFam" id="2.60.40.820:FF:000007">
    <property type="entry name" value="T-box transcription factor"/>
    <property type="match status" value="1"/>
</dbReference>
<accession>A0A9Q0XD74</accession>
<evidence type="ECO:0000256" key="4">
    <source>
        <dbReference type="ARBA" id="ARBA00023125"/>
    </source>
</evidence>
<dbReference type="GO" id="GO:0009653">
    <property type="term" value="P:anatomical structure morphogenesis"/>
    <property type="evidence" value="ECO:0007669"/>
    <property type="project" value="UniProtKB-ARBA"/>
</dbReference>
<dbReference type="PROSITE" id="PS50252">
    <property type="entry name" value="TBOX_3"/>
    <property type="match status" value="1"/>
</dbReference>
<dbReference type="InterPro" id="IPR001699">
    <property type="entry name" value="TF_T-box"/>
</dbReference>
<keyword evidence="5" id="KW-0804">Transcription</keyword>
<dbReference type="PRINTS" id="PR00937">
    <property type="entry name" value="TBOX"/>
</dbReference>
<sequence>MAAEGVYPPQPLFLKRTRRRPWGRHPTLNPGLRIGHGSCGPPGAGAPPEGSQRRMFPHCKIRVRGLLPSAKYLLLVDFLPLDNFRYKWNKDQWEVAGKAEPRPPCRTYIHPDSPAPGSHWMKEPVSFQKLKLTNNTLDQQGHVILNSMHRYKPRFHILQAEEDPLFGPVGSWQPFHTFSFPETAFTSVTAYQNEEVTKLKIYNNPFAKGFRDQGRKAYREGLVPRKGLPRAKRGHLKEESSPGLGQPGLAPGRGLVVKEESYTVPANHSSCPRWLPDLGGHPRIATELLVPGKQRATRTGPELQPLGPTVPLAAVASTPQATSSRFPEPGDVSTPAQIPDLISLSECWTRPHQQDFPSTPQPDPKASDNFRGPLPALSTLLWPLQDYAGIAADGGNPGGNPGPLRLTGSSYAPEAGFSQWVVPEHSQYRAASYGAFPADFGSQGTAVHSHGGGADWSSCPLFPYACW</sequence>
<dbReference type="EMBL" id="JAPFRF010000016">
    <property type="protein sequence ID" value="KAJ7309761.1"/>
    <property type="molecule type" value="Genomic_DNA"/>
</dbReference>
<dbReference type="InterPro" id="IPR046360">
    <property type="entry name" value="T-box_DNA-bd"/>
</dbReference>
<dbReference type="SUPFAM" id="SSF49417">
    <property type="entry name" value="p53-like transcription factors"/>
    <property type="match status" value="1"/>
</dbReference>
<dbReference type="GO" id="GO:0001708">
    <property type="term" value="P:cell fate specification"/>
    <property type="evidence" value="ECO:0007669"/>
    <property type="project" value="TreeGrafter"/>
</dbReference>
<reference evidence="10" key="1">
    <citation type="journal article" date="2023" name="DNA Res.">
        <title>Chromosome-level genome assembly of Phrynocephalus forsythii using third-generation DNA sequencing and Hi-C analysis.</title>
        <authorList>
            <person name="Qi Y."/>
            <person name="Zhao W."/>
            <person name="Zhao Y."/>
            <person name="Niu C."/>
            <person name="Cao S."/>
            <person name="Zhang Y."/>
        </authorList>
    </citation>
    <scope>NUCLEOTIDE SEQUENCE</scope>
    <source>
        <tissue evidence="10">Muscle</tissue>
    </source>
</reference>
<dbReference type="InterPro" id="IPR008967">
    <property type="entry name" value="p53-like_TF_DNA-bd_sf"/>
</dbReference>
<evidence type="ECO:0000313" key="10">
    <source>
        <dbReference type="EMBL" id="KAJ7309761.1"/>
    </source>
</evidence>
<dbReference type="OrthoDB" id="7442607at2759"/>
<evidence type="ECO:0000256" key="5">
    <source>
        <dbReference type="ARBA" id="ARBA00023163"/>
    </source>
</evidence>
<dbReference type="PROSITE" id="PS01264">
    <property type="entry name" value="TBOX_2"/>
    <property type="match status" value="1"/>
</dbReference>
<dbReference type="Proteomes" id="UP001142489">
    <property type="component" value="Unassembled WGS sequence"/>
</dbReference>
<dbReference type="GO" id="GO:0000785">
    <property type="term" value="C:chromatin"/>
    <property type="evidence" value="ECO:0007669"/>
    <property type="project" value="TreeGrafter"/>
</dbReference>
<dbReference type="PANTHER" id="PTHR11267">
    <property type="entry name" value="T-BOX PROTEIN-RELATED"/>
    <property type="match status" value="1"/>
</dbReference>
<keyword evidence="4 7" id="KW-0238">DNA-binding</keyword>
<dbReference type="GO" id="GO:0005634">
    <property type="term" value="C:nucleus"/>
    <property type="evidence" value="ECO:0007669"/>
    <property type="project" value="UniProtKB-SubCell"/>
</dbReference>
<feature type="domain" description="T-box" evidence="9">
    <location>
        <begin position="51"/>
        <end position="212"/>
    </location>
</feature>
<evidence type="ECO:0000256" key="1">
    <source>
        <dbReference type="ARBA" id="ARBA00004123"/>
    </source>
</evidence>
<evidence type="ECO:0000256" key="2">
    <source>
        <dbReference type="ARBA" id="ARBA00022473"/>
    </source>
</evidence>
<comment type="subcellular location">
    <subcellularLocation>
        <location evidence="1 7">Nucleus</location>
    </subcellularLocation>
</comment>
<comment type="caution">
    <text evidence="7">Lacks conserved residue(s) required for the propagation of feature annotation.</text>
</comment>